<evidence type="ECO:0008006" key="3">
    <source>
        <dbReference type="Google" id="ProtNLM"/>
    </source>
</evidence>
<reference evidence="1" key="2">
    <citation type="submission" date="2018-05" db="EMBL/GenBank/DDBJ databases">
        <title>OgluRS3 (Oryza glumaepatula Reference Sequence Version 3).</title>
        <authorList>
            <person name="Zhang J."/>
            <person name="Kudrna D."/>
            <person name="Lee S."/>
            <person name="Talag J."/>
            <person name="Welchert J."/>
            <person name="Wing R.A."/>
        </authorList>
    </citation>
    <scope>NUCLEOTIDE SEQUENCE [LARGE SCALE GENOMIC DNA]</scope>
</reference>
<name>A0A0E0AGY9_9ORYZ</name>
<dbReference type="EnsemblPlants" id="OGLUM07G06050.1">
    <property type="protein sequence ID" value="OGLUM07G06050.1"/>
    <property type="gene ID" value="OGLUM07G06050"/>
</dbReference>
<evidence type="ECO:0000313" key="1">
    <source>
        <dbReference type="EnsemblPlants" id="OGLUM07G06050.1"/>
    </source>
</evidence>
<proteinExistence type="predicted"/>
<keyword evidence="2" id="KW-1185">Reference proteome</keyword>
<sequence>MAKSSLMLFGKISSTGVYKALRIIRFYHPNRQVCEVITVDGNNQGMWQKMQDSEEAIWVKKFCLPPQFNSLIVHPLLVLDDGRVFIRNRNNEFISRDPRTGARAIVFETNCSSYRRFGAYTGNLLRLCLVPRQN</sequence>
<dbReference type="Proteomes" id="UP000026961">
    <property type="component" value="Chromosome 7"/>
</dbReference>
<dbReference type="STRING" id="40148.A0A0E0AGY9"/>
<dbReference type="AlphaFoldDB" id="A0A0E0AGY9"/>
<evidence type="ECO:0000313" key="2">
    <source>
        <dbReference type="Proteomes" id="UP000026961"/>
    </source>
</evidence>
<dbReference type="Gramene" id="OGLUM07G06050.1">
    <property type="protein sequence ID" value="OGLUM07G06050.1"/>
    <property type="gene ID" value="OGLUM07G06050"/>
</dbReference>
<dbReference type="HOGENOM" id="CLU_1899469_0_0_1"/>
<organism evidence="1">
    <name type="scientific">Oryza glumipatula</name>
    <dbReference type="NCBI Taxonomy" id="40148"/>
    <lineage>
        <taxon>Eukaryota</taxon>
        <taxon>Viridiplantae</taxon>
        <taxon>Streptophyta</taxon>
        <taxon>Embryophyta</taxon>
        <taxon>Tracheophyta</taxon>
        <taxon>Spermatophyta</taxon>
        <taxon>Magnoliopsida</taxon>
        <taxon>Liliopsida</taxon>
        <taxon>Poales</taxon>
        <taxon>Poaceae</taxon>
        <taxon>BOP clade</taxon>
        <taxon>Oryzoideae</taxon>
        <taxon>Oryzeae</taxon>
        <taxon>Oryzinae</taxon>
        <taxon>Oryza</taxon>
    </lineage>
</organism>
<protein>
    <recommendedName>
        <fullName evidence="3">F-box associated domain-containing protein</fullName>
    </recommendedName>
</protein>
<accession>A0A0E0AGY9</accession>
<reference evidence="1" key="1">
    <citation type="submission" date="2015-04" db="UniProtKB">
        <authorList>
            <consortium name="EnsemblPlants"/>
        </authorList>
    </citation>
    <scope>IDENTIFICATION</scope>
</reference>